<evidence type="ECO:0000256" key="5">
    <source>
        <dbReference type="ARBA" id="ARBA00023136"/>
    </source>
</evidence>
<dbReference type="PROSITE" id="PS51382">
    <property type="entry name" value="SPX"/>
    <property type="match status" value="1"/>
</dbReference>
<feature type="transmembrane region" description="Helical" evidence="6">
    <location>
        <begin position="269"/>
        <end position="287"/>
    </location>
</feature>
<evidence type="ECO:0000313" key="8">
    <source>
        <dbReference type="EMBL" id="KAF2858337.1"/>
    </source>
</evidence>
<dbReference type="InterPro" id="IPR004331">
    <property type="entry name" value="SPX_dom"/>
</dbReference>
<evidence type="ECO:0000313" key="9">
    <source>
        <dbReference type="Proteomes" id="UP000799421"/>
    </source>
</evidence>
<feature type="transmembrane region" description="Helical" evidence="6">
    <location>
        <begin position="521"/>
        <end position="540"/>
    </location>
</feature>
<dbReference type="CDD" id="cd14478">
    <property type="entry name" value="SPX_PHO87_PHO90_like"/>
    <property type="match status" value="1"/>
</dbReference>
<dbReference type="InterPro" id="IPR004680">
    <property type="entry name" value="Cit_transptr-like_dom"/>
</dbReference>
<feature type="transmembrane region" description="Helical" evidence="6">
    <location>
        <begin position="662"/>
        <end position="687"/>
    </location>
</feature>
<dbReference type="EMBL" id="MU006012">
    <property type="protein sequence ID" value="KAF2858337.1"/>
    <property type="molecule type" value="Genomic_DNA"/>
</dbReference>
<dbReference type="GO" id="GO:0006797">
    <property type="term" value="P:polyphosphate metabolic process"/>
    <property type="evidence" value="ECO:0007669"/>
    <property type="project" value="TreeGrafter"/>
</dbReference>
<dbReference type="Proteomes" id="UP000799421">
    <property type="component" value="Unassembled WGS sequence"/>
</dbReference>
<feature type="domain" description="SPX" evidence="7">
    <location>
        <begin position="1"/>
        <end position="172"/>
    </location>
</feature>
<dbReference type="PANTHER" id="PTHR10283">
    <property type="entry name" value="SOLUTE CARRIER FAMILY 13 MEMBER"/>
    <property type="match status" value="1"/>
</dbReference>
<keyword evidence="3 6" id="KW-0812">Transmembrane</keyword>
<comment type="subcellular location">
    <subcellularLocation>
        <location evidence="1">Membrane</location>
        <topology evidence="1">Multi-pass membrane protein</topology>
    </subcellularLocation>
</comment>
<gene>
    <name evidence="8" type="ORF">K470DRAFT_283338</name>
</gene>
<feature type="transmembrane region" description="Helical" evidence="6">
    <location>
        <begin position="547"/>
        <end position="568"/>
    </location>
</feature>
<feature type="transmembrane region" description="Helical" evidence="6">
    <location>
        <begin position="299"/>
        <end position="328"/>
    </location>
</feature>
<proteinExistence type="predicted"/>
<keyword evidence="4 6" id="KW-1133">Transmembrane helix</keyword>
<dbReference type="GO" id="GO:0005886">
    <property type="term" value="C:plasma membrane"/>
    <property type="evidence" value="ECO:0007669"/>
    <property type="project" value="TreeGrafter"/>
</dbReference>
<dbReference type="GO" id="GO:0005315">
    <property type="term" value="F:phosphate transmembrane transporter activity"/>
    <property type="evidence" value="ECO:0007669"/>
    <property type="project" value="TreeGrafter"/>
</dbReference>
<feature type="transmembrane region" description="Helical" evidence="6">
    <location>
        <begin position="616"/>
        <end position="642"/>
    </location>
</feature>
<evidence type="ECO:0000259" key="7">
    <source>
        <dbReference type="PROSITE" id="PS51382"/>
    </source>
</evidence>
<name>A0A6A7BTR0_9PEZI</name>
<keyword evidence="9" id="KW-1185">Reference proteome</keyword>
<evidence type="ECO:0000256" key="4">
    <source>
        <dbReference type="ARBA" id="ARBA00022989"/>
    </source>
</evidence>
<dbReference type="Pfam" id="PF03600">
    <property type="entry name" value="CitMHS"/>
    <property type="match status" value="1"/>
</dbReference>
<evidence type="ECO:0000256" key="6">
    <source>
        <dbReference type="SAM" id="Phobius"/>
    </source>
</evidence>
<accession>A0A6A7BTR0</accession>
<dbReference type="OrthoDB" id="10260443at2759"/>
<dbReference type="PANTHER" id="PTHR10283:SF92">
    <property type="entry name" value="LOW-AFFINITY PHOSPHATE TRANSPORTER PHO91"/>
    <property type="match status" value="1"/>
</dbReference>
<feature type="transmembrane region" description="Helical" evidence="6">
    <location>
        <begin position="393"/>
        <end position="424"/>
    </location>
</feature>
<evidence type="ECO:0000256" key="2">
    <source>
        <dbReference type="ARBA" id="ARBA00022448"/>
    </source>
</evidence>
<evidence type="ECO:0000256" key="1">
    <source>
        <dbReference type="ARBA" id="ARBA00004141"/>
    </source>
</evidence>
<dbReference type="CDD" id="cd01115">
    <property type="entry name" value="SLC13_permease"/>
    <property type="match status" value="1"/>
</dbReference>
<evidence type="ECO:0000256" key="3">
    <source>
        <dbReference type="ARBA" id="ARBA00022692"/>
    </source>
</evidence>
<feature type="transmembrane region" description="Helical" evidence="6">
    <location>
        <begin position="708"/>
        <end position="729"/>
    </location>
</feature>
<reference evidence="8" key="1">
    <citation type="journal article" date="2020" name="Stud. Mycol.">
        <title>101 Dothideomycetes genomes: a test case for predicting lifestyles and emergence of pathogens.</title>
        <authorList>
            <person name="Haridas S."/>
            <person name="Albert R."/>
            <person name="Binder M."/>
            <person name="Bloem J."/>
            <person name="Labutti K."/>
            <person name="Salamov A."/>
            <person name="Andreopoulos B."/>
            <person name="Baker S."/>
            <person name="Barry K."/>
            <person name="Bills G."/>
            <person name="Bluhm B."/>
            <person name="Cannon C."/>
            <person name="Castanera R."/>
            <person name="Culley D."/>
            <person name="Daum C."/>
            <person name="Ezra D."/>
            <person name="Gonzalez J."/>
            <person name="Henrissat B."/>
            <person name="Kuo A."/>
            <person name="Liang C."/>
            <person name="Lipzen A."/>
            <person name="Lutzoni F."/>
            <person name="Magnuson J."/>
            <person name="Mondo S."/>
            <person name="Nolan M."/>
            <person name="Ohm R."/>
            <person name="Pangilinan J."/>
            <person name="Park H.-J."/>
            <person name="Ramirez L."/>
            <person name="Alfaro M."/>
            <person name="Sun H."/>
            <person name="Tritt A."/>
            <person name="Yoshinaga Y."/>
            <person name="Zwiers L.-H."/>
            <person name="Turgeon B."/>
            <person name="Goodwin S."/>
            <person name="Spatafora J."/>
            <person name="Crous P."/>
            <person name="Grigoriev I."/>
        </authorList>
    </citation>
    <scope>NUCLEOTIDE SEQUENCE</scope>
    <source>
        <strain evidence="8">CBS 480.64</strain>
    </source>
</reference>
<dbReference type="AlphaFoldDB" id="A0A6A7BTR0"/>
<feature type="transmembrane region" description="Helical" evidence="6">
    <location>
        <begin position="475"/>
        <end position="501"/>
    </location>
</feature>
<feature type="transmembrane region" description="Helical" evidence="6">
    <location>
        <begin position="580"/>
        <end position="604"/>
    </location>
</feature>
<organism evidence="8 9">
    <name type="scientific">Piedraia hortae CBS 480.64</name>
    <dbReference type="NCBI Taxonomy" id="1314780"/>
    <lineage>
        <taxon>Eukaryota</taxon>
        <taxon>Fungi</taxon>
        <taxon>Dikarya</taxon>
        <taxon>Ascomycota</taxon>
        <taxon>Pezizomycotina</taxon>
        <taxon>Dothideomycetes</taxon>
        <taxon>Dothideomycetidae</taxon>
        <taxon>Capnodiales</taxon>
        <taxon>Piedraiaceae</taxon>
        <taxon>Piedraia</taxon>
    </lineage>
</organism>
<protein>
    <submittedName>
        <fullName evidence="8">SPX-domain-containing protein</fullName>
    </submittedName>
</protein>
<keyword evidence="2" id="KW-0813">Transport</keyword>
<keyword evidence="5 6" id="KW-0472">Membrane</keyword>
<sequence length="731" mass="80337">MKFSHSIQFNAVPDWASHYISYSNLKKLIYQLEKQINQGSGQQVDDPENAPLLSSVDEPDKIFSQKLDEELNKICKFFKRKEAEVYDEVDALLGDVVGYEAEQASHPSEVRVRRQNLGVWSESITLKKRIVNLYVDISDLKSFVSLNQTGFGKVLKKYDKTLNRHLKPVYMREKVAPAYPFTAEIMERAKGYLARIEDAYARIATQGDVELARRELRLHLREHVVWERNTVWREMISVERRGQAANLGLKNTIVAGDEKKATPSFLRSGSFWVLMSCLAVFAVLLGVRFMDQAEQQNCLAMVVFVSLLWATEAIPLFVTSMLVPLLVVLLRVVRVDDERLDSKATASFIFGAMWTPVMMLLLGGFTIAAALSKYNIAKMLATFVLSKAGTRPAAVLLTSMGVALFASMWISNVAAPVLCFSLIQPLLRNLPPESDMAKALLMGIALASNIGGAASPIASPQNLIALENMDPQPGWGIWFFIALPVCLLSILIVWLLLLVTFRPSRGGTSLVAIRPMRDPFTPLQWFISAVTILTIILWCLTHRLEGIFGDMGVIAIVPIGIFFGSGILTKEDFNNFLWTIIMLAGGGLALGKAVASSGLLTALASTLIKHTSNLPLYATVSLFAAITLITATFISHTVSALILLPLVREIGAGMNTPHPNLLVMTCAIISSAAMGLPTSGFPNMCAVMMEDGQGRRYLSVRHFLTRGVPASLGVYAVTLSVGYGVMLVVGF</sequence>
<dbReference type="GO" id="GO:0006817">
    <property type="term" value="P:phosphate ion transport"/>
    <property type="evidence" value="ECO:0007669"/>
    <property type="project" value="TreeGrafter"/>
</dbReference>
<dbReference type="Pfam" id="PF03105">
    <property type="entry name" value="SPX"/>
    <property type="match status" value="3"/>
</dbReference>
<feature type="transmembrane region" description="Helical" evidence="6">
    <location>
        <begin position="348"/>
        <end position="372"/>
    </location>
</feature>